<accession>A0A0E9QX13</accession>
<reference evidence="2" key="1">
    <citation type="submission" date="2014-11" db="EMBL/GenBank/DDBJ databases">
        <authorList>
            <person name="Amaro Gonzalez C."/>
        </authorList>
    </citation>
    <scope>NUCLEOTIDE SEQUENCE</scope>
</reference>
<dbReference type="AlphaFoldDB" id="A0A0E9QX13"/>
<sequence>MQSQRKSGRDQTLPPRHSPFQRNQRMPIPFNPVNSLTLLFEKCVVSCLLSKGIAVC</sequence>
<evidence type="ECO:0000256" key="1">
    <source>
        <dbReference type="SAM" id="MobiDB-lite"/>
    </source>
</evidence>
<proteinExistence type="predicted"/>
<protein>
    <submittedName>
        <fullName evidence="2">Uncharacterized protein</fullName>
    </submittedName>
</protein>
<dbReference type="EMBL" id="GBXM01087565">
    <property type="protein sequence ID" value="JAH21012.1"/>
    <property type="molecule type" value="Transcribed_RNA"/>
</dbReference>
<evidence type="ECO:0000313" key="2">
    <source>
        <dbReference type="EMBL" id="JAH21012.1"/>
    </source>
</evidence>
<reference evidence="2" key="2">
    <citation type="journal article" date="2015" name="Fish Shellfish Immunol.">
        <title>Early steps in the European eel (Anguilla anguilla)-Vibrio vulnificus interaction in the gills: Role of the RtxA13 toxin.</title>
        <authorList>
            <person name="Callol A."/>
            <person name="Pajuelo D."/>
            <person name="Ebbesson L."/>
            <person name="Teles M."/>
            <person name="MacKenzie S."/>
            <person name="Amaro C."/>
        </authorList>
    </citation>
    <scope>NUCLEOTIDE SEQUENCE</scope>
</reference>
<feature type="region of interest" description="Disordered" evidence="1">
    <location>
        <begin position="1"/>
        <end position="27"/>
    </location>
</feature>
<name>A0A0E9QX13_ANGAN</name>
<organism evidence="2">
    <name type="scientific">Anguilla anguilla</name>
    <name type="common">European freshwater eel</name>
    <name type="synonym">Muraena anguilla</name>
    <dbReference type="NCBI Taxonomy" id="7936"/>
    <lineage>
        <taxon>Eukaryota</taxon>
        <taxon>Metazoa</taxon>
        <taxon>Chordata</taxon>
        <taxon>Craniata</taxon>
        <taxon>Vertebrata</taxon>
        <taxon>Euteleostomi</taxon>
        <taxon>Actinopterygii</taxon>
        <taxon>Neopterygii</taxon>
        <taxon>Teleostei</taxon>
        <taxon>Anguilliformes</taxon>
        <taxon>Anguillidae</taxon>
        <taxon>Anguilla</taxon>
    </lineage>
</organism>